<dbReference type="InterPro" id="IPR037135">
    <property type="entry name" value="DUF1653-like_dom_sf"/>
</dbReference>
<evidence type="ECO:0000313" key="2">
    <source>
        <dbReference type="EMBL" id="SCA54969.1"/>
    </source>
</evidence>
<reference evidence="2 3" key="1">
    <citation type="submission" date="2016-07" db="EMBL/GenBank/DDBJ databases">
        <authorList>
            <person name="Lefevre C.T."/>
        </authorList>
    </citation>
    <scope>NUCLEOTIDE SEQUENCE [LARGE SCALE GENOMIC DNA]</scope>
    <source>
        <strain evidence="2">PR1</strain>
    </source>
</reference>
<evidence type="ECO:0000313" key="3">
    <source>
        <dbReference type="Proteomes" id="UP000231658"/>
    </source>
</evidence>
<feature type="domain" description="DUF1653" evidence="1">
    <location>
        <begin position="7"/>
        <end position="68"/>
    </location>
</feature>
<dbReference type="RefSeq" id="WP_069185695.1">
    <property type="nucleotide sequence ID" value="NZ_FLYE01000001.1"/>
</dbReference>
<accession>A0A1C3RCG3</accession>
<gene>
    <name evidence="2" type="ORF">MTBPR1_10216</name>
</gene>
<dbReference type="OrthoDB" id="371169at2"/>
<dbReference type="Pfam" id="PF07866">
    <property type="entry name" value="DUF1653"/>
    <property type="match status" value="1"/>
</dbReference>
<dbReference type="Proteomes" id="UP000231658">
    <property type="component" value="Unassembled WGS sequence"/>
</dbReference>
<sequence length="71" mass="8252">MSQVKTGRYIHYKGNEYIVIGVAQHSETAEKLVVYQPQYGEKALWVRPMDMFLENVTIEGQTVPRFKYIGD</sequence>
<dbReference type="InterPro" id="IPR023387">
    <property type="entry name" value="DUF1653-like_dom"/>
</dbReference>
<dbReference type="Gene3D" id="2.30.30.320">
    <property type="entry name" value="DUF1653-like domain"/>
    <property type="match status" value="1"/>
</dbReference>
<evidence type="ECO:0000259" key="1">
    <source>
        <dbReference type="Pfam" id="PF07866"/>
    </source>
</evidence>
<proteinExistence type="predicted"/>
<dbReference type="EMBL" id="FLYE01000001">
    <property type="protein sequence ID" value="SCA54969.1"/>
    <property type="molecule type" value="Genomic_DNA"/>
</dbReference>
<keyword evidence="3" id="KW-1185">Reference proteome</keyword>
<dbReference type="AlphaFoldDB" id="A0A1C3RCG3"/>
<name>A0A1C3RCG3_9PROT</name>
<organism evidence="2 3">
    <name type="scientific">Candidatus Terasakiella magnetica</name>
    <dbReference type="NCBI Taxonomy" id="1867952"/>
    <lineage>
        <taxon>Bacteria</taxon>
        <taxon>Pseudomonadati</taxon>
        <taxon>Pseudomonadota</taxon>
        <taxon>Alphaproteobacteria</taxon>
        <taxon>Rhodospirillales</taxon>
        <taxon>Terasakiellaceae</taxon>
        <taxon>Terasakiella</taxon>
    </lineage>
</organism>
<protein>
    <recommendedName>
        <fullName evidence="1">DUF1653 domain-containing protein</fullName>
    </recommendedName>
</protein>